<name>A0ABR8KQ09_9SPHN</name>
<comment type="caution">
    <text evidence="1">The sequence shown here is derived from an EMBL/GenBank/DDBJ whole genome shotgun (WGS) entry which is preliminary data.</text>
</comment>
<protein>
    <submittedName>
        <fullName evidence="1">Uncharacterized protein</fullName>
    </submittedName>
</protein>
<accession>A0ABR8KQ09</accession>
<evidence type="ECO:0000313" key="2">
    <source>
        <dbReference type="Proteomes" id="UP000635384"/>
    </source>
</evidence>
<keyword evidence="2" id="KW-1185">Reference proteome</keyword>
<dbReference type="Proteomes" id="UP000635384">
    <property type="component" value="Unassembled WGS sequence"/>
</dbReference>
<gene>
    <name evidence="1" type="ORF">IB285_04220</name>
</gene>
<reference evidence="1 2" key="1">
    <citation type="submission" date="2020-09" db="EMBL/GenBank/DDBJ databases">
        <authorList>
            <person name="Yoon J.-W."/>
        </authorList>
    </citation>
    <scope>NUCLEOTIDE SEQUENCE [LARGE SCALE GENOMIC DNA]</scope>
    <source>
        <strain evidence="1 2">KMU-140</strain>
    </source>
</reference>
<organism evidence="1 2">
    <name type="scientific">Erythrobacter rubeus</name>
    <dbReference type="NCBI Taxonomy" id="2760803"/>
    <lineage>
        <taxon>Bacteria</taxon>
        <taxon>Pseudomonadati</taxon>
        <taxon>Pseudomonadota</taxon>
        <taxon>Alphaproteobacteria</taxon>
        <taxon>Sphingomonadales</taxon>
        <taxon>Erythrobacteraceae</taxon>
        <taxon>Erythrobacter/Porphyrobacter group</taxon>
        <taxon>Erythrobacter</taxon>
    </lineage>
</organism>
<dbReference type="EMBL" id="JACXLC010000001">
    <property type="protein sequence ID" value="MBD2841462.1"/>
    <property type="molecule type" value="Genomic_DNA"/>
</dbReference>
<proteinExistence type="predicted"/>
<sequence length="108" mass="11751">MSIRFAAPKTPGRSPACSPIARAMARRAVEHAANDNGDTGPADDLMRAALRHFAKHGLGAARAAREQAEDAFFRGDRQAYDWWLGITRTLDKRLAAEADSQMQAAELS</sequence>
<evidence type="ECO:0000313" key="1">
    <source>
        <dbReference type="EMBL" id="MBD2841462.1"/>
    </source>
</evidence>